<proteinExistence type="predicted"/>
<feature type="region of interest" description="Disordered" evidence="1">
    <location>
        <begin position="162"/>
        <end position="182"/>
    </location>
</feature>
<dbReference type="Proteomes" id="UP000747110">
    <property type="component" value="Unassembled WGS sequence"/>
</dbReference>
<dbReference type="EMBL" id="BNCP01000057">
    <property type="protein sequence ID" value="GIL90463.1"/>
    <property type="molecule type" value="Genomic_DNA"/>
</dbReference>
<comment type="caution">
    <text evidence="2">The sequence shown here is derived from an EMBL/GenBank/DDBJ whole genome shotgun (WGS) entry which is preliminary data.</text>
</comment>
<dbReference type="AlphaFoldDB" id="A0A8J4FV94"/>
<reference evidence="2" key="1">
    <citation type="journal article" date="2021" name="Proc. Natl. Acad. Sci. U.S.A.">
        <title>Three genomes in the algal genus Volvox reveal the fate of a haploid sex-determining region after a transition to homothallism.</title>
        <authorList>
            <person name="Yamamoto K."/>
            <person name="Hamaji T."/>
            <person name="Kawai-Toyooka H."/>
            <person name="Matsuzaki R."/>
            <person name="Takahashi F."/>
            <person name="Nishimura Y."/>
            <person name="Kawachi M."/>
            <person name="Noguchi H."/>
            <person name="Minakuchi Y."/>
            <person name="Umen J.G."/>
            <person name="Toyoda A."/>
            <person name="Nozaki H."/>
        </authorList>
    </citation>
    <scope>NUCLEOTIDE SEQUENCE</scope>
    <source>
        <strain evidence="2">NIES-3786</strain>
    </source>
</reference>
<gene>
    <name evidence="2" type="ORF">Vretifemale_18117</name>
</gene>
<feature type="non-terminal residue" evidence="2">
    <location>
        <position position="1"/>
    </location>
</feature>
<feature type="region of interest" description="Disordered" evidence="1">
    <location>
        <begin position="110"/>
        <end position="140"/>
    </location>
</feature>
<keyword evidence="3" id="KW-1185">Reference proteome</keyword>
<name>A0A8J4FV94_9CHLO</name>
<evidence type="ECO:0000313" key="3">
    <source>
        <dbReference type="Proteomes" id="UP000747110"/>
    </source>
</evidence>
<evidence type="ECO:0000313" key="2">
    <source>
        <dbReference type="EMBL" id="GIL90463.1"/>
    </source>
</evidence>
<organism evidence="2 3">
    <name type="scientific">Volvox reticuliferus</name>
    <dbReference type="NCBI Taxonomy" id="1737510"/>
    <lineage>
        <taxon>Eukaryota</taxon>
        <taxon>Viridiplantae</taxon>
        <taxon>Chlorophyta</taxon>
        <taxon>core chlorophytes</taxon>
        <taxon>Chlorophyceae</taxon>
        <taxon>CS clade</taxon>
        <taxon>Chlamydomonadales</taxon>
        <taxon>Volvocaceae</taxon>
        <taxon>Volvox</taxon>
    </lineage>
</organism>
<protein>
    <submittedName>
        <fullName evidence="2">Uncharacterized protein</fullName>
    </submittedName>
</protein>
<sequence length="305" mass="30701">SAVSSHCNNTIGRGGGLRAAFKPPAVAAAIDSGGLGFSSTPKLPQEAGFAGLLAHMARLGKRSQLKDNQPTSTSPGTTCGGKGSGGIGNNGNLDAAASFSSGAAAAAVSLPPPAVTDSDSEDVATGTGGAFGSSGGQPQIFWRQPQLPLQTLLTLRHLPHTGAAAENSPDRAAAQRPSPPLASLPIIFSPRHAGDLEGDTMMLVDNENEYTDGYGDGYDDVERHWDSQGSHFVPGGGAPACAADDATTAAAAVAAAAKAGFVTTEGEIEMAPILERISFGRMLHRMVLQPSAAAAETATSGDASR</sequence>
<feature type="compositionally biased region" description="Gly residues" evidence="1">
    <location>
        <begin position="126"/>
        <end position="135"/>
    </location>
</feature>
<evidence type="ECO:0000256" key="1">
    <source>
        <dbReference type="SAM" id="MobiDB-lite"/>
    </source>
</evidence>
<accession>A0A8J4FV94</accession>
<feature type="region of interest" description="Disordered" evidence="1">
    <location>
        <begin position="63"/>
        <end position="85"/>
    </location>
</feature>